<name>A0A1H0LZS7_9ACTN</name>
<dbReference type="Pfam" id="PF00132">
    <property type="entry name" value="Hexapep"/>
    <property type="match status" value="1"/>
</dbReference>
<feature type="transmembrane region" description="Helical" evidence="2">
    <location>
        <begin position="12"/>
        <end position="36"/>
    </location>
</feature>
<keyword evidence="2" id="KW-0812">Transmembrane</keyword>
<keyword evidence="3" id="KW-0808">Transferase</keyword>
<feature type="region of interest" description="Disordered" evidence="1">
    <location>
        <begin position="185"/>
        <end position="210"/>
    </location>
</feature>
<dbReference type="GO" id="GO:0016740">
    <property type="term" value="F:transferase activity"/>
    <property type="evidence" value="ECO:0007669"/>
    <property type="project" value="UniProtKB-KW"/>
</dbReference>
<dbReference type="PANTHER" id="PTHR23416">
    <property type="entry name" value="SIALIC ACID SYNTHASE-RELATED"/>
    <property type="match status" value="1"/>
</dbReference>
<dbReference type="InterPro" id="IPR051159">
    <property type="entry name" value="Hexapeptide_acetyltransf"/>
</dbReference>
<organism evidence="3 4">
    <name type="scientific">Nakamurella panacisegetis</name>
    <dbReference type="NCBI Taxonomy" id="1090615"/>
    <lineage>
        <taxon>Bacteria</taxon>
        <taxon>Bacillati</taxon>
        <taxon>Actinomycetota</taxon>
        <taxon>Actinomycetes</taxon>
        <taxon>Nakamurellales</taxon>
        <taxon>Nakamurellaceae</taxon>
        <taxon>Nakamurella</taxon>
    </lineage>
</organism>
<dbReference type="CDD" id="cd04647">
    <property type="entry name" value="LbH_MAT_like"/>
    <property type="match status" value="1"/>
</dbReference>
<evidence type="ECO:0000313" key="4">
    <source>
        <dbReference type="Proteomes" id="UP000198741"/>
    </source>
</evidence>
<dbReference type="InterPro" id="IPR011004">
    <property type="entry name" value="Trimer_LpxA-like_sf"/>
</dbReference>
<dbReference type="InterPro" id="IPR001451">
    <property type="entry name" value="Hexapep"/>
</dbReference>
<keyword evidence="2" id="KW-1133">Transmembrane helix</keyword>
<evidence type="ECO:0000256" key="2">
    <source>
        <dbReference type="SAM" id="Phobius"/>
    </source>
</evidence>
<keyword evidence="4" id="KW-1185">Reference proteome</keyword>
<keyword evidence="2" id="KW-0472">Membrane</keyword>
<gene>
    <name evidence="3" type="ORF">SAMN04515671_1877</name>
</gene>
<sequence length="210" mass="22024">MSGPHDDGPRRFGWIFAQIWVDLWFLTAGAVVNSLLGSTLVPRVIRGLGYRALGVRTATSNIFPGLTVGGRLRNLTIGRMTFLNRDCFIECVGAVDIGEGCQFGPQVTILTSHHGRNADGTISRRATARPVVIGDRVWLGARSVVVPGVTIGSDVAIAAGAVVVKDCLEPGLYAGVPARWVSAGGSSAPEPASQWAGPKHRSGVVGGLEE</sequence>
<evidence type="ECO:0000256" key="1">
    <source>
        <dbReference type="SAM" id="MobiDB-lite"/>
    </source>
</evidence>
<dbReference type="EMBL" id="LT629710">
    <property type="protein sequence ID" value="SDO73708.1"/>
    <property type="molecule type" value="Genomic_DNA"/>
</dbReference>
<dbReference type="Proteomes" id="UP000198741">
    <property type="component" value="Chromosome I"/>
</dbReference>
<dbReference type="STRING" id="1090615.SAMN04515671_1877"/>
<dbReference type="SUPFAM" id="SSF51161">
    <property type="entry name" value="Trimeric LpxA-like enzymes"/>
    <property type="match status" value="1"/>
</dbReference>
<proteinExistence type="predicted"/>
<dbReference type="Gene3D" id="2.160.10.10">
    <property type="entry name" value="Hexapeptide repeat proteins"/>
    <property type="match status" value="1"/>
</dbReference>
<dbReference type="AlphaFoldDB" id="A0A1H0LZS7"/>
<dbReference type="OrthoDB" id="2643438at2"/>
<reference evidence="3 4" key="1">
    <citation type="submission" date="2016-10" db="EMBL/GenBank/DDBJ databases">
        <authorList>
            <person name="de Groot N.N."/>
        </authorList>
    </citation>
    <scope>NUCLEOTIDE SEQUENCE [LARGE SCALE GENOMIC DNA]</scope>
    <source>
        <strain evidence="4">P4-7,KCTC 19426,CECT 7604</strain>
    </source>
</reference>
<evidence type="ECO:0000313" key="3">
    <source>
        <dbReference type="EMBL" id="SDO73708.1"/>
    </source>
</evidence>
<accession>A0A1H0LZS7</accession>
<protein>
    <submittedName>
        <fullName evidence="3">Maltose O-acetyltransferase</fullName>
    </submittedName>
</protein>